<gene>
    <name evidence="2" type="ORF">D1970_18325</name>
</gene>
<dbReference type="AlphaFoldDB" id="A0A398AYE5"/>
<protein>
    <recommendedName>
        <fullName evidence="4">Competence protein</fullName>
    </recommendedName>
</protein>
<keyword evidence="3" id="KW-1185">Reference proteome</keyword>
<dbReference type="EMBL" id="QWVT01000033">
    <property type="protein sequence ID" value="RID82689.1"/>
    <property type="molecule type" value="Genomic_DNA"/>
</dbReference>
<dbReference type="OrthoDB" id="2731896at2"/>
<dbReference type="Pfam" id="PF06338">
    <property type="entry name" value="ComK"/>
    <property type="match status" value="1"/>
</dbReference>
<proteinExistence type="predicted"/>
<evidence type="ECO:0000313" key="3">
    <source>
        <dbReference type="Proteomes" id="UP000265816"/>
    </source>
</evidence>
<reference evidence="2 3" key="1">
    <citation type="submission" date="2018-08" db="EMBL/GenBank/DDBJ databases">
        <title>Bacillus jemisoniae sp. nov., Bacillus chryseoplanitiae sp. nov., Bacillus resnikiae sp. nov., and Bacillus frankliniae sp. nov., isolated from Viking spacecraft and associated surfaces.</title>
        <authorList>
            <person name="Seuylemezian A."/>
            <person name="Vaishampayan P."/>
        </authorList>
    </citation>
    <scope>NUCLEOTIDE SEQUENCE [LARGE SCALE GENOMIC DNA]</scope>
    <source>
        <strain evidence="2 3">JJ-247</strain>
    </source>
</reference>
<feature type="compositionally biased region" description="Basic residues" evidence="1">
    <location>
        <begin position="260"/>
        <end position="270"/>
    </location>
</feature>
<dbReference type="Proteomes" id="UP000265816">
    <property type="component" value="Unassembled WGS sequence"/>
</dbReference>
<comment type="caution">
    <text evidence="2">The sequence shown here is derived from an EMBL/GenBank/DDBJ whole genome shotgun (WGS) entry which is preliminary data.</text>
</comment>
<dbReference type="InterPro" id="IPR010461">
    <property type="entry name" value="ComK"/>
</dbReference>
<dbReference type="GO" id="GO:0030420">
    <property type="term" value="P:establishment of competence for transformation"/>
    <property type="evidence" value="ECO:0007669"/>
    <property type="project" value="InterPro"/>
</dbReference>
<evidence type="ECO:0008006" key="4">
    <source>
        <dbReference type="Google" id="ProtNLM"/>
    </source>
</evidence>
<feature type="region of interest" description="Disordered" evidence="1">
    <location>
        <begin position="240"/>
        <end position="270"/>
    </location>
</feature>
<name>A0A398AYE5_9BACI</name>
<accession>A0A398AYE5</accession>
<feature type="compositionally biased region" description="Basic and acidic residues" evidence="1">
    <location>
        <begin position="240"/>
        <end position="252"/>
    </location>
</feature>
<organism evidence="2 3">
    <name type="scientific">Mesobacillus zeae</name>
    <dbReference type="NCBI Taxonomy" id="1917180"/>
    <lineage>
        <taxon>Bacteria</taxon>
        <taxon>Bacillati</taxon>
        <taxon>Bacillota</taxon>
        <taxon>Bacilli</taxon>
        <taxon>Bacillales</taxon>
        <taxon>Bacillaceae</taxon>
        <taxon>Mesobacillus</taxon>
    </lineage>
</organism>
<evidence type="ECO:0000313" key="2">
    <source>
        <dbReference type="EMBL" id="RID82689.1"/>
    </source>
</evidence>
<sequence length="270" mass="31365">MILTHSLHFISSGKRHKFLSILRILPGNHVLFMGKCYFKFTRLIQLICAGESCQTVDERGSVMRDHYIVTKDMSWMAGVYDKNARLLTRVLDNDEDFLVNMTPVEILDETLNFYGFDLRGALNGAKKVHGNVKMSPFIVIPPHAVCLFPTKSPSRHDCIFINVQHILNTLPRDRSTKIQFITGRSLIIPSRYGQFIQKKDKAEQLQRIIAARNEGKFETSYHKREYFYCRETGFLTITREDRDKDAEEDRNSNSENGKSKDKKRKKKKDQ</sequence>
<evidence type="ECO:0000256" key="1">
    <source>
        <dbReference type="SAM" id="MobiDB-lite"/>
    </source>
</evidence>